<proteinExistence type="predicted"/>
<keyword evidence="2" id="KW-1185">Reference proteome</keyword>
<dbReference type="EMBL" id="BGPR01000513">
    <property type="protein sequence ID" value="GBM24192.1"/>
    <property type="molecule type" value="Genomic_DNA"/>
</dbReference>
<evidence type="ECO:0000313" key="1">
    <source>
        <dbReference type="EMBL" id="GBM24192.1"/>
    </source>
</evidence>
<dbReference type="Proteomes" id="UP000499080">
    <property type="component" value="Unassembled WGS sequence"/>
</dbReference>
<gene>
    <name evidence="1" type="ORF">AVEN_4945_1</name>
</gene>
<reference evidence="1 2" key="1">
    <citation type="journal article" date="2019" name="Sci. Rep.">
        <title>Orb-weaving spider Araneus ventricosus genome elucidates the spidroin gene catalogue.</title>
        <authorList>
            <person name="Kono N."/>
            <person name="Nakamura H."/>
            <person name="Ohtoshi R."/>
            <person name="Moran D.A.P."/>
            <person name="Shinohara A."/>
            <person name="Yoshida Y."/>
            <person name="Fujiwara M."/>
            <person name="Mori M."/>
            <person name="Tomita M."/>
            <person name="Arakawa K."/>
        </authorList>
    </citation>
    <scope>NUCLEOTIDE SEQUENCE [LARGE SCALE GENOMIC DNA]</scope>
</reference>
<protein>
    <submittedName>
        <fullName evidence="1">Uncharacterized protein</fullName>
    </submittedName>
</protein>
<comment type="caution">
    <text evidence="1">The sequence shown here is derived from an EMBL/GenBank/DDBJ whole genome shotgun (WGS) entry which is preliminary data.</text>
</comment>
<name>A0A4Y2E4W5_ARAVE</name>
<sequence>MATKLQTSRVIAANYPNLLEQAWMASILTQSHSLRLLRVGYMEVLCFGTIVQHRKSLKSLSVEYVPAFPLTLYKRRLKISFCVCSISVLRKVSILNRL</sequence>
<organism evidence="1 2">
    <name type="scientific">Araneus ventricosus</name>
    <name type="common">Orbweaver spider</name>
    <name type="synonym">Epeira ventricosa</name>
    <dbReference type="NCBI Taxonomy" id="182803"/>
    <lineage>
        <taxon>Eukaryota</taxon>
        <taxon>Metazoa</taxon>
        <taxon>Ecdysozoa</taxon>
        <taxon>Arthropoda</taxon>
        <taxon>Chelicerata</taxon>
        <taxon>Arachnida</taxon>
        <taxon>Araneae</taxon>
        <taxon>Araneomorphae</taxon>
        <taxon>Entelegynae</taxon>
        <taxon>Araneoidea</taxon>
        <taxon>Araneidae</taxon>
        <taxon>Araneus</taxon>
    </lineage>
</organism>
<evidence type="ECO:0000313" key="2">
    <source>
        <dbReference type="Proteomes" id="UP000499080"/>
    </source>
</evidence>
<dbReference type="AlphaFoldDB" id="A0A4Y2E4W5"/>
<accession>A0A4Y2E4W5</accession>